<accession>A0A9P0D0K2</accession>
<gene>
    <name evidence="1" type="ORF">PSYICH_LOCUS8908</name>
</gene>
<keyword evidence="2" id="KW-1185">Reference proteome</keyword>
<dbReference type="EMBL" id="OV651815">
    <property type="protein sequence ID" value="CAH1108324.1"/>
    <property type="molecule type" value="Genomic_DNA"/>
</dbReference>
<dbReference type="OrthoDB" id="6766769at2759"/>
<reference evidence="1" key="1">
    <citation type="submission" date="2022-01" db="EMBL/GenBank/DDBJ databases">
        <authorList>
            <person name="King R."/>
        </authorList>
    </citation>
    <scope>NUCLEOTIDE SEQUENCE</scope>
</reference>
<evidence type="ECO:0000313" key="1">
    <source>
        <dbReference type="EMBL" id="CAH1108324.1"/>
    </source>
</evidence>
<name>A0A9P0D0K2_9CUCU</name>
<evidence type="ECO:0000313" key="2">
    <source>
        <dbReference type="Proteomes" id="UP001153636"/>
    </source>
</evidence>
<proteinExistence type="predicted"/>
<protein>
    <submittedName>
        <fullName evidence="1">Uncharacterized protein</fullName>
    </submittedName>
</protein>
<dbReference type="AlphaFoldDB" id="A0A9P0D0K2"/>
<dbReference type="Proteomes" id="UP001153636">
    <property type="component" value="Chromosome 3"/>
</dbReference>
<sequence>MCIIVYLADRFDLSELMALGCDGTPTSTGAKGGIICIIESRLGRSLHWFVCQFHGNELPLQHLFQNLDGRTTGPETFSRSIGLLLQKSETFPLIKYKHIKIEVDLLSFDVKDLSTDQRYLLEIYHAVVNSVSPIELAN</sequence>
<organism evidence="1 2">
    <name type="scientific">Psylliodes chrysocephalus</name>
    <dbReference type="NCBI Taxonomy" id="3402493"/>
    <lineage>
        <taxon>Eukaryota</taxon>
        <taxon>Metazoa</taxon>
        <taxon>Ecdysozoa</taxon>
        <taxon>Arthropoda</taxon>
        <taxon>Hexapoda</taxon>
        <taxon>Insecta</taxon>
        <taxon>Pterygota</taxon>
        <taxon>Neoptera</taxon>
        <taxon>Endopterygota</taxon>
        <taxon>Coleoptera</taxon>
        <taxon>Polyphaga</taxon>
        <taxon>Cucujiformia</taxon>
        <taxon>Chrysomeloidea</taxon>
        <taxon>Chrysomelidae</taxon>
        <taxon>Galerucinae</taxon>
        <taxon>Alticini</taxon>
        <taxon>Psylliodes</taxon>
    </lineage>
</organism>